<sequence>MKTGTLTIRLDKNLDDLLTKASRQSGKNRSEIAREALRRQLRISQFDALRRRAMPFAEARGYLTDEDVFVDIS</sequence>
<protein>
    <submittedName>
        <fullName evidence="2">CopG family transcriptional regulator</fullName>
    </submittedName>
</protein>
<evidence type="ECO:0000313" key="2">
    <source>
        <dbReference type="EMBL" id="MDI6449503.1"/>
    </source>
</evidence>
<comment type="caution">
    <text evidence="2">The sequence shown here is derived from an EMBL/GenBank/DDBJ whole genome shotgun (WGS) entry which is preliminary data.</text>
</comment>
<dbReference type="GO" id="GO:0006355">
    <property type="term" value="P:regulation of DNA-templated transcription"/>
    <property type="evidence" value="ECO:0007669"/>
    <property type="project" value="InterPro"/>
</dbReference>
<keyword evidence="3" id="KW-1185">Reference proteome</keyword>
<dbReference type="Pfam" id="PF01402">
    <property type="entry name" value="RHH_1"/>
    <property type="match status" value="1"/>
</dbReference>
<organism evidence="2 3">
    <name type="scientific">Anaerobaca lacustris</name>
    <dbReference type="NCBI Taxonomy" id="3044600"/>
    <lineage>
        <taxon>Bacteria</taxon>
        <taxon>Pseudomonadati</taxon>
        <taxon>Planctomycetota</taxon>
        <taxon>Phycisphaerae</taxon>
        <taxon>Sedimentisphaerales</taxon>
        <taxon>Anaerobacaceae</taxon>
        <taxon>Anaerobaca</taxon>
    </lineage>
</organism>
<gene>
    <name evidence="2" type="ORF">QJ522_10660</name>
</gene>
<dbReference type="InterPro" id="IPR002145">
    <property type="entry name" value="CopG"/>
</dbReference>
<dbReference type="RefSeq" id="WP_349244912.1">
    <property type="nucleotide sequence ID" value="NZ_JASCXX010000011.1"/>
</dbReference>
<dbReference type="AlphaFoldDB" id="A0AAW6U2R9"/>
<proteinExistence type="predicted"/>
<dbReference type="EMBL" id="JASCXX010000011">
    <property type="protein sequence ID" value="MDI6449503.1"/>
    <property type="molecule type" value="Genomic_DNA"/>
</dbReference>
<reference evidence="2" key="1">
    <citation type="submission" date="2023-05" db="EMBL/GenBank/DDBJ databases">
        <title>Anaerotaeda fermentans gen. nov., sp. nov., a novel anaerobic planctomycete of the new family within the order Sedimentisphaerales isolated from Taman Peninsula, Russia.</title>
        <authorList>
            <person name="Khomyakova M.A."/>
            <person name="Merkel A.Y."/>
            <person name="Slobodkin A.I."/>
        </authorList>
    </citation>
    <scope>NUCLEOTIDE SEQUENCE</scope>
    <source>
        <strain evidence="2">M17dextr</strain>
    </source>
</reference>
<name>A0AAW6U2R9_9BACT</name>
<dbReference type="Proteomes" id="UP001431776">
    <property type="component" value="Unassembled WGS sequence"/>
</dbReference>
<feature type="domain" description="Ribbon-helix-helix protein CopG" evidence="1">
    <location>
        <begin position="6"/>
        <end position="41"/>
    </location>
</feature>
<evidence type="ECO:0000259" key="1">
    <source>
        <dbReference type="Pfam" id="PF01402"/>
    </source>
</evidence>
<evidence type="ECO:0000313" key="3">
    <source>
        <dbReference type="Proteomes" id="UP001431776"/>
    </source>
</evidence>
<dbReference type="CDD" id="cd21631">
    <property type="entry name" value="RHH_CopG_NikR-like"/>
    <property type="match status" value="1"/>
</dbReference>
<accession>A0AAW6U2R9</accession>